<keyword evidence="6 10" id="KW-1133">Transmembrane helix</keyword>
<comment type="subcellular location">
    <subcellularLocation>
        <location evidence="1 10">Cell membrane</location>
        <topology evidence="1 10">Multi-pass membrane protein</topology>
    </subcellularLocation>
</comment>
<keyword evidence="13" id="KW-1185">Reference proteome</keyword>
<dbReference type="Pfam" id="PF00528">
    <property type="entry name" value="BPD_transp_1"/>
    <property type="match status" value="1"/>
</dbReference>
<feature type="domain" description="ABC transmembrane type-1" evidence="11">
    <location>
        <begin position="99"/>
        <end position="300"/>
    </location>
</feature>
<dbReference type="AlphaFoldDB" id="F6BF74"/>
<dbReference type="CDD" id="cd06261">
    <property type="entry name" value="TM_PBP2"/>
    <property type="match status" value="1"/>
</dbReference>
<evidence type="ECO:0000313" key="12">
    <source>
        <dbReference type="EMBL" id="AEF96944.1"/>
    </source>
</evidence>
<protein>
    <submittedName>
        <fullName evidence="12">ABC-type transporter, integral membrane subunit</fullName>
    </submittedName>
</protein>
<dbReference type="KEGG" id="mig:Metig_1409"/>
<accession>F6BF74</accession>
<dbReference type="GO" id="GO:0015099">
    <property type="term" value="F:nickel cation transmembrane transporter activity"/>
    <property type="evidence" value="ECO:0007669"/>
    <property type="project" value="InterPro"/>
</dbReference>
<evidence type="ECO:0000259" key="11">
    <source>
        <dbReference type="PROSITE" id="PS50928"/>
    </source>
</evidence>
<proteinExistence type="inferred from homology"/>
<organism evidence="13">
    <name type="scientific">Methanotorris igneus (strain DSM 5666 / JCM 11834 / Kol 5)</name>
    <dbReference type="NCBI Taxonomy" id="880724"/>
    <lineage>
        <taxon>Archaea</taxon>
        <taxon>Methanobacteriati</taxon>
        <taxon>Methanobacteriota</taxon>
        <taxon>Methanomada group</taxon>
        <taxon>Methanococci</taxon>
        <taxon>Methanococcales</taxon>
        <taxon>Methanocaldococcaceae</taxon>
        <taxon>Methanotorris</taxon>
    </lineage>
</organism>
<dbReference type="GO" id="GO:0005886">
    <property type="term" value="C:plasma membrane"/>
    <property type="evidence" value="ECO:0007669"/>
    <property type="project" value="UniProtKB-SubCell"/>
</dbReference>
<dbReference type="SUPFAM" id="SSF161098">
    <property type="entry name" value="MetI-like"/>
    <property type="match status" value="1"/>
</dbReference>
<dbReference type="NCBIfam" id="NF045470">
    <property type="entry name" value="Opp2B"/>
    <property type="match status" value="1"/>
</dbReference>
<keyword evidence="7" id="KW-0406">Ion transport</keyword>
<comment type="similarity">
    <text evidence="9">Belongs to the binding-protein-dependent transport system permease family. OppBC subfamily.</text>
</comment>
<reference evidence="12 13" key="1">
    <citation type="submission" date="2011-05" db="EMBL/GenBank/DDBJ databases">
        <title>Complete sequence of Methanotorris igneus Kol 5.</title>
        <authorList>
            <consortium name="US DOE Joint Genome Institute"/>
            <person name="Lucas S."/>
            <person name="Han J."/>
            <person name="Lapidus A."/>
            <person name="Cheng J.-F."/>
            <person name="Goodwin L."/>
            <person name="Pitluck S."/>
            <person name="Peters L."/>
            <person name="Mikhailova N."/>
            <person name="Chertkov O."/>
            <person name="Han C."/>
            <person name="Tapia R."/>
            <person name="Land M."/>
            <person name="Hauser L."/>
            <person name="Kyrpides N."/>
            <person name="Ivanova N."/>
            <person name="Pagani I."/>
            <person name="Sieprawska-Lupa M."/>
            <person name="Whitman W."/>
            <person name="Woyke T."/>
        </authorList>
    </citation>
    <scope>NUCLEOTIDE SEQUENCE [LARGE SCALE GENOMIC DNA]</scope>
    <source>
        <strain evidence="13">DSM 5666 / JCM 11834 / Kol 5</strain>
    </source>
</reference>
<feature type="transmembrane region" description="Helical" evidence="10">
    <location>
        <begin position="105"/>
        <end position="126"/>
    </location>
</feature>
<dbReference type="PANTHER" id="PTHR43163">
    <property type="entry name" value="DIPEPTIDE TRANSPORT SYSTEM PERMEASE PROTEIN DPPB-RELATED"/>
    <property type="match status" value="1"/>
</dbReference>
<feature type="transmembrane region" description="Helical" evidence="10">
    <location>
        <begin position="9"/>
        <end position="30"/>
    </location>
</feature>
<keyword evidence="5 10" id="KW-0812">Transmembrane</keyword>
<evidence type="ECO:0000256" key="6">
    <source>
        <dbReference type="ARBA" id="ARBA00022989"/>
    </source>
</evidence>
<name>F6BF74_METIK</name>
<evidence type="ECO:0000256" key="1">
    <source>
        <dbReference type="ARBA" id="ARBA00004651"/>
    </source>
</evidence>
<keyword evidence="3" id="KW-1003">Cell membrane</keyword>
<evidence type="ECO:0000256" key="2">
    <source>
        <dbReference type="ARBA" id="ARBA00022448"/>
    </source>
</evidence>
<sequence>MIRYLSKRILHAIITILGISLISFSLLYIFPGDPVELVIRVNTGMEPTPEMIEKYKHEFGLDKPIYIQYINWLSHAIRGDFGTSWSTGEPVMKVILDRLPASMQLFFPTFILSITFAIVLGILSAIYKDRFVDNFCRIISIIGISIPHFWSGLILIWIFAVCLKILPAFGYGTLKHMILPVLTWTLSFMAIKTRFVRSTLLEVMGEDYITTARAKGLSDKDVVIKHAFRNALIPIITYFSLSISHLIIGAVVIEALFAWPGLGSLLVKSVFERDFPVVQALVFISGVLIVTVNLVVDILYAIIDPRIRYEG</sequence>
<keyword evidence="4" id="KW-0533">Nickel</keyword>
<dbReference type="OrthoDB" id="44105at2157"/>
<evidence type="ECO:0000256" key="8">
    <source>
        <dbReference type="ARBA" id="ARBA00023136"/>
    </source>
</evidence>
<keyword evidence="8 10" id="KW-0472">Membrane</keyword>
<keyword evidence="2 10" id="KW-0813">Transport</keyword>
<dbReference type="Proteomes" id="UP000009227">
    <property type="component" value="Chromosome"/>
</dbReference>
<dbReference type="HOGENOM" id="CLU_036879_0_2_2"/>
<evidence type="ECO:0000256" key="3">
    <source>
        <dbReference type="ARBA" id="ARBA00022475"/>
    </source>
</evidence>
<evidence type="ECO:0000256" key="10">
    <source>
        <dbReference type="RuleBase" id="RU363032"/>
    </source>
</evidence>
<dbReference type="Gene3D" id="1.10.3720.10">
    <property type="entry name" value="MetI-like"/>
    <property type="match status" value="1"/>
</dbReference>
<dbReference type="InterPro" id="IPR035906">
    <property type="entry name" value="MetI-like_sf"/>
</dbReference>
<evidence type="ECO:0000313" key="13">
    <source>
        <dbReference type="Proteomes" id="UP000009227"/>
    </source>
</evidence>
<dbReference type="EMBL" id="CP002737">
    <property type="protein sequence ID" value="AEF96944.1"/>
    <property type="molecule type" value="Genomic_DNA"/>
</dbReference>
<feature type="transmembrane region" description="Helical" evidence="10">
    <location>
        <begin position="235"/>
        <end position="260"/>
    </location>
</feature>
<dbReference type="PROSITE" id="PS50928">
    <property type="entry name" value="ABC_TM1"/>
    <property type="match status" value="1"/>
</dbReference>
<evidence type="ECO:0000256" key="4">
    <source>
        <dbReference type="ARBA" id="ARBA00022596"/>
    </source>
</evidence>
<dbReference type="STRING" id="880724.Metig_1409"/>
<dbReference type="InterPro" id="IPR045621">
    <property type="entry name" value="BPD_transp_1_N"/>
</dbReference>
<dbReference type="Pfam" id="PF19300">
    <property type="entry name" value="BPD_transp_1_N"/>
    <property type="match status" value="1"/>
</dbReference>
<evidence type="ECO:0000256" key="9">
    <source>
        <dbReference type="ARBA" id="ARBA00024202"/>
    </source>
</evidence>
<dbReference type="PANTHER" id="PTHR43163:SF6">
    <property type="entry name" value="DIPEPTIDE TRANSPORT SYSTEM PERMEASE PROTEIN DPPB-RELATED"/>
    <property type="match status" value="1"/>
</dbReference>
<evidence type="ECO:0000256" key="7">
    <source>
        <dbReference type="ARBA" id="ARBA00023065"/>
    </source>
</evidence>
<evidence type="ECO:0000256" key="5">
    <source>
        <dbReference type="ARBA" id="ARBA00022692"/>
    </source>
</evidence>
<feature type="transmembrane region" description="Helical" evidence="10">
    <location>
        <begin position="173"/>
        <end position="191"/>
    </location>
</feature>
<gene>
    <name evidence="12" type="ordered locus">Metig_1409</name>
</gene>
<feature type="transmembrane region" description="Helical" evidence="10">
    <location>
        <begin position="138"/>
        <end position="161"/>
    </location>
</feature>
<dbReference type="RefSeq" id="WP_013799540.1">
    <property type="nucleotide sequence ID" value="NC_015562.1"/>
</dbReference>
<feature type="transmembrane region" description="Helical" evidence="10">
    <location>
        <begin position="280"/>
        <end position="303"/>
    </location>
</feature>
<dbReference type="InterPro" id="IPR000515">
    <property type="entry name" value="MetI-like"/>
</dbReference>
<dbReference type="GeneID" id="10644282"/>
<dbReference type="InterPro" id="IPR050045">
    <property type="entry name" value="Opp2B"/>
</dbReference>